<accession>A0ABQ9WNS1</accession>
<keyword evidence="2" id="KW-1185">Reference proteome</keyword>
<evidence type="ECO:0000313" key="2">
    <source>
        <dbReference type="Proteomes" id="UP001281761"/>
    </source>
</evidence>
<proteinExistence type="predicted"/>
<sequence>MNVSECSGWTILTARDGDSLTIRNSVFSSLTPPTFNEADTSDLCGWERSLIEIEGTPISLSHTDLKHIPQGAISISDASLTLTGCKFNSNSPSHLNWPSLRRNIKCTDGAVEVNTDREDDESTSPHLWIWTDECTVTEDDVLSHSPLFVPTLSEKSSSTFDKKKKEYSVNMVGTTMIPCGLKLEVTANRIRDFVSRTVEMDRNRTVVRPPPIISDKFEPEIGSSLPIILQ</sequence>
<protein>
    <submittedName>
        <fullName evidence="1">Uncharacterized protein</fullName>
    </submittedName>
</protein>
<gene>
    <name evidence="1" type="ORF">BLNAU_23966</name>
</gene>
<name>A0ABQ9WNS1_9EUKA</name>
<comment type="caution">
    <text evidence="1">The sequence shown here is derived from an EMBL/GenBank/DDBJ whole genome shotgun (WGS) entry which is preliminary data.</text>
</comment>
<dbReference type="Proteomes" id="UP001281761">
    <property type="component" value="Unassembled WGS sequence"/>
</dbReference>
<organism evidence="1 2">
    <name type="scientific">Blattamonas nauphoetae</name>
    <dbReference type="NCBI Taxonomy" id="2049346"/>
    <lineage>
        <taxon>Eukaryota</taxon>
        <taxon>Metamonada</taxon>
        <taxon>Preaxostyla</taxon>
        <taxon>Oxymonadida</taxon>
        <taxon>Blattamonas</taxon>
    </lineage>
</organism>
<evidence type="ECO:0000313" key="1">
    <source>
        <dbReference type="EMBL" id="KAK2941122.1"/>
    </source>
</evidence>
<dbReference type="EMBL" id="JARBJD010000545">
    <property type="protein sequence ID" value="KAK2941122.1"/>
    <property type="molecule type" value="Genomic_DNA"/>
</dbReference>
<reference evidence="1 2" key="1">
    <citation type="journal article" date="2022" name="bioRxiv">
        <title>Genomics of Preaxostyla Flagellates Illuminates Evolutionary Transitions and the Path Towards Mitochondrial Loss.</title>
        <authorList>
            <person name="Novak L.V.F."/>
            <person name="Treitli S.C."/>
            <person name="Pyrih J."/>
            <person name="Halakuc P."/>
            <person name="Pipaliya S.V."/>
            <person name="Vacek V."/>
            <person name="Brzon O."/>
            <person name="Soukal P."/>
            <person name="Eme L."/>
            <person name="Dacks J.B."/>
            <person name="Karnkowska A."/>
            <person name="Elias M."/>
            <person name="Hampl V."/>
        </authorList>
    </citation>
    <scope>NUCLEOTIDE SEQUENCE [LARGE SCALE GENOMIC DNA]</scope>
    <source>
        <strain evidence="1">NAU3</strain>
        <tissue evidence="1">Gut</tissue>
    </source>
</reference>